<dbReference type="PANTHER" id="PTHR34299:SF1">
    <property type="entry name" value="DIACYLGLYCEROL KINASE"/>
    <property type="match status" value="1"/>
</dbReference>
<evidence type="ECO:0000256" key="12">
    <source>
        <dbReference type="ARBA" id="ARBA00022777"/>
    </source>
</evidence>
<reference evidence="25 26" key="1">
    <citation type="submission" date="2016-07" db="EMBL/GenBank/DDBJ databases">
        <title>Comparative genomics of the Campylobacter concisus group.</title>
        <authorList>
            <person name="Miller W.G."/>
            <person name="Yee E."/>
            <person name="Chapman M.H."/>
            <person name="Huynh S."/>
            <person name="Bono J.L."/>
            <person name="On S.L.W."/>
            <person name="StLeger J."/>
            <person name="Foster G."/>
            <person name="Parker C.T."/>
        </authorList>
    </citation>
    <scope>NUCLEOTIDE SEQUENCE [LARGE SCALE GENOMIC DNA]</scope>
    <source>
        <strain evidence="25 26">ATCC 33238</strain>
    </source>
</reference>
<keyword evidence="10 23" id="KW-0479">Metal-binding</keyword>
<dbReference type="CDD" id="cd14264">
    <property type="entry name" value="DAGK_IM"/>
    <property type="match status" value="1"/>
</dbReference>
<evidence type="ECO:0000256" key="16">
    <source>
        <dbReference type="ARBA" id="ARBA00023098"/>
    </source>
</evidence>
<dbReference type="Gene3D" id="1.10.287.3610">
    <property type="match status" value="1"/>
</dbReference>
<dbReference type="GO" id="GO:0046872">
    <property type="term" value="F:metal ion binding"/>
    <property type="evidence" value="ECO:0007669"/>
    <property type="project" value="UniProtKB-KW"/>
</dbReference>
<keyword evidence="15 24" id="KW-1133">Transmembrane helix</keyword>
<evidence type="ECO:0000256" key="17">
    <source>
        <dbReference type="ARBA" id="ARBA00023136"/>
    </source>
</evidence>
<dbReference type="Proteomes" id="UP000502377">
    <property type="component" value="Chromosome"/>
</dbReference>
<evidence type="ECO:0000256" key="18">
    <source>
        <dbReference type="ARBA" id="ARBA00023209"/>
    </source>
</evidence>
<keyword evidence="8 24" id="KW-0808">Transferase</keyword>
<comment type="cofactor">
    <cofactor evidence="23">
        <name>Mg(2+)</name>
        <dbReference type="ChEBI" id="CHEBI:18420"/>
    </cofactor>
    <text evidence="23">Mn(2+), Zn(2+), Cd(2+) and Co(2+) support activity to lesser extents.</text>
</comment>
<dbReference type="Pfam" id="PF01219">
    <property type="entry name" value="DAGK_prokar"/>
    <property type="match status" value="1"/>
</dbReference>
<dbReference type="GO" id="GO:0004143">
    <property type="term" value="F:ATP-dependent diacylglycerol kinase activity"/>
    <property type="evidence" value="ECO:0007669"/>
    <property type="project" value="UniProtKB-EC"/>
</dbReference>
<feature type="binding site" evidence="22">
    <location>
        <position position="73"/>
    </location>
    <ligand>
        <name>ATP</name>
        <dbReference type="ChEBI" id="CHEBI:30616"/>
    </ligand>
</feature>
<evidence type="ECO:0000256" key="4">
    <source>
        <dbReference type="ARBA" id="ARBA00017575"/>
    </source>
</evidence>
<keyword evidence="18" id="KW-0594">Phospholipid biosynthesis</keyword>
<keyword evidence="14 23" id="KW-0460">Magnesium</keyword>
<dbReference type="EMBL" id="CP012543">
    <property type="protein sequence ID" value="QCD46123.1"/>
    <property type="molecule type" value="Genomic_DNA"/>
</dbReference>
<evidence type="ECO:0000256" key="8">
    <source>
        <dbReference type="ARBA" id="ARBA00022679"/>
    </source>
</evidence>
<evidence type="ECO:0000256" key="1">
    <source>
        <dbReference type="ARBA" id="ARBA00004429"/>
    </source>
</evidence>
<keyword evidence="6" id="KW-0444">Lipid biosynthesis</keyword>
<evidence type="ECO:0000256" key="9">
    <source>
        <dbReference type="ARBA" id="ARBA00022692"/>
    </source>
</evidence>
<proteinExistence type="inferred from homology"/>
<keyword evidence="5" id="KW-1003">Cell membrane</keyword>
<evidence type="ECO:0000256" key="22">
    <source>
        <dbReference type="PIRSR" id="PIRSR600829-3"/>
    </source>
</evidence>
<comment type="subcellular location">
    <subcellularLocation>
        <location evidence="1">Cell inner membrane</location>
        <topology evidence="1">Multi-pass membrane protein</topology>
    </subcellularLocation>
</comment>
<evidence type="ECO:0000256" key="11">
    <source>
        <dbReference type="ARBA" id="ARBA00022741"/>
    </source>
</evidence>
<evidence type="ECO:0000256" key="3">
    <source>
        <dbReference type="ARBA" id="ARBA00012133"/>
    </source>
</evidence>
<name>A0A6G5QK70_CAMRE</name>
<feature type="transmembrane region" description="Helical" evidence="24">
    <location>
        <begin position="53"/>
        <end position="72"/>
    </location>
</feature>
<evidence type="ECO:0000256" key="21">
    <source>
        <dbReference type="PIRSR" id="PIRSR600829-2"/>
    </source>
</evidence>
<protein>
    <recommendedName>
        <fullName evidence="4 24">Diacylglycerol kinase</fullName>
        <ecNumber evidence="3 24">2.7.1.107</ecNumber>
    </recommendedName>
</protein>
<evidence type="ECO:0000256" key="7">
    <source>
        <dbReference type="ARBA" id="ARBA00022519"/>
    </source>
</evidence>
<feature type="binding site" evidence="22">
    <location>
        <position position="25"/>
    </location>
    <ligand>
        <name>ATP</name>
        <dbReference type="ChEBI" id="CHEBI:30616"/>
    </ligand>
</feature>
<organism evidence="25 26">
    <name type="scientific">Campylobacter rectus</name>
    <name type="common">Wolinella recta</name>
    <dbReference type="NCBI Taxonomy" id="203"/>
    <lineage>
        <taxon>Bacteria</taxon>
        <taxon>Pseudomonadati</taxon>
        <taxon>Campylobacterota</taxon>
        <taxon>Epsilonproteobacteria</taxon>
        <taxon>Campylobacterales</taxon>
        <taxon>Campylobacteraceae</taxon>
        <taxon>Campylobacter</taxon>
    </lineage>
</organism>
<keyword evidence="9 24" id="KW-0812">Transmembrane</keyword>
<keyword evidence="13 22" id="KW-0067">ATP-binding</keyword>
<dbReference type="EC" id="2.7.1.107" evidence="3 24"/>
<feature type="transmembrane region" description="Helical" evidence="24">
    <location>
        <begin position="28"/>
        <end position="47"/>
    </location>
</feature>
<feature type="active site" description="Proton acceptor" evidence="20">
    <location>
        <position position="66"/>
    </location>
</feature>
<comment type="function">
    <text evidence="24">Catalyzes the ATP-dependent phosphorylation of sn-l,2-diacylglycerol (DAG) to phosphatidic acid. Involved in the recycling of diacylglycerol produced as a by-product during membrane-derived oligosaccharide (MDO) biosynthesis.</text>
</comment>
<gene>
    <name evidence="25" type="primary">dgkA</name>
    <name evidence="25" type="ORF">CRECT_0429</name>
</gene>
<dbReference type="PANTHER" id="PTHR34299">
    <property type="entry name" value="DIACYLGLYCEROL KINASE"/>
    <property type="match status" value="1"/>
</dbReference>
<feature type="binding site" evidence="21">
    <location>
        <position position="95"/>
    </location>
    <ligand>
        <name>substrate</name>
    </ligand>
</feature>
<comment type="catalytic activity">
    <reaction evidence="24">
        <text>a 1,2-diacyl-sn-glycerol + ATP = a 1,2-diacyl-sn-glycero-3-phosphate + ADP + H(+)</text>
        <dbReference type="Rhea" id="RHEA:10272"/>
        <dbReference type="ChEBI" id="CHEBI:15378"/>
        <dbReference type="ChEBI" id="CHEBI:17815"/>
        <dbReference type="ChEBI" id="CHEBI:30616"/>
        <dbReference type="ChEBI" id="CHEBI:58608"/>
        <dbReference type="ChEBI" id="CHEBI:456216"/>
        <dbReference type="EC" id="2.7.1.107"/>
    </reaction>
</comment>
<evidence type="ECO:0000256" key="10">
    <source>
        <dbReference type="ARBA" id="ARBA00022723"/>
    </source>
</evidence>
<dbReference type="RefSeq" id="WP_004320563.1">
    <property type="nucleotide sequence ID" value="NZ_CAUTXX010000062.1"/>
</dbReference>
<evidence type="ECO:0000256" key="15">
    <source>
        <dbReference type="ARBA" id="ARBA00022989"/>
    </source>
</evidence>
<evidence type="ECO:0000256" key="24">
    <source>
        <dbReference type="RuleBase" id="RU363065"/>
    </source>
</evidence>
<dbReference type="GO" id="GO:0005886">
    <property type="term" value="C:plasma membrane"/>
    <property type="evidence" value="ECO:0007669"/>
    <property type="project" value="UniProtKB-SubCell"/>
</dbReference>
<dbReference type="PROSITE" id="PS01069">
    <property type="entry name" value="DAGK_PROKAR"/>
    <property type="match status" value="1"/>
</dbReference>
<keyword evidence="12 24" id="KW-0418">Kinase</keyword>
<dbReference type="InterPro" id="IPR036945">
    <property type="entry name" value="DAGK_sf"/>
</dbReference>
<dbReference type="GO" id="GO:0006654">
    <property type="term" value="P:phosphatidic acid biosynthetic process"/>
    <property type="evidence" value="ECO:0007669"/>
    <property type="project" value="InterPro"/>
</dbReference>
<sequence>MKPKYNFFKNSKFAFEGLAAMLKNEAAFRFELCVIVPLALVSLFLPVSAAQHALLIAVFGLVLICECLNTAIEAVVDLVSPDFHPLAKIAKDCASAAVCLSIGTAAITWAWTLLALAFGE</sequence>
<dbReference type="KEGG" id="crx:CRECT_0429"/>
<evidence type="ECO:0000256" key="23">
    <source>
        <dbReference type="PIRSR" id="PIRSR600829-4"/>
    </source>
</evidence>
<feature type="binding site" evidence="21">
    <location>
        <begin position="27"/>
        <end position="31"/>
    </location>
    <ligand>
        <name>substrate</name>
    </ligand>
</feature>
<keyword evidence="7" id="KW-0997">Cell inner membrane</keyword>
<evidence type="ECO:0000256" key="6">
    <source>
        <dbReference type="ARBA" id="ARBA00022516"/>
    </source>
</evidence>
<feature type="binding site" evidence="22">
    <location>
        <begin position="91"/>
        <end position="92"/>
    </location>
    <ligand>
        <name>ATP</name>
        <dbReference type="ChEBI" id="CHEBI:30616"/>
    </ligand>
</feature>
<keyword evidence="19 24" id="KW-1208">Phospholipid metabolism</keyword>
<keyword evidence="17 24" id="KW-0472">Membrane</keyword>
<dbReference type="InterPro" id="IPR033718">
    <property type="entry name" value="DAGK_prok"/>
</dbReference>
<dbReference type="AlphaFoldDB" id="A0A6G5QK70"/>
<dbReference type="GO" id="GO:0005524">
    <property type="term" value="F:ATP binding"/>
    <property type="evidence" value="ECO:0007669"/>
    <property type="project" value="UniProtKB-KW"/>
</dbReference>
<accession>A0A6G5QK70</accession>
<feature type="transmembrane region" description="Helical" evidence="24">
    <location>
        <begin position="93"/>
        <end position="118"/>
    </location>
</feature>
<evidence type="ECO:0000256" key="5">
    <source>
        <dbReference type="ARBA" id="ARBA00022475"/>
    </source>
</evidence>
<keyword evidence="11 22" id="KW-0547">Nucleotide-binding</keyword>
<feature type="binding site" evidence="23">
    <location>
        <position position="73"/>
    </location>
    <ligand>
        <name>a divalent metal cation</name>
        <dbReference type="ChEBI" id="CHEBI:60240"/>
    </ligand>
</feature>
<feature type="binding site" evidence="23">
    <location>
        <position position="25"/>
    </location>
    <ligand>
        <name>a divalent metal cation</name>
        <dbReference type="ChEBI" id="CHEBI:60240"/>
    </ligand>
</feature>
<evidence type="ECO:0000256" key="20">
    <source>
        <dbReference type="PIRSR" id="PIRSR600829-1"/>
    </source>
</evidence>
<dbReference type="InterPro" id="IPR000829">
    <property type="entry name" value="DAGK"/>
</dbReference>
<evidence type="ECO:0000256" key="19">
    <source>
        <dbReference type="ARBA" id="ARBA00023264"/>
    </source>
</evidence>
<comment type="similarity">
    <text evidence="2 24">Belongs to the bacterial diacylglycerol kinase family.</text>
</comment>
<feature type="binding site" evidence="21">
    <location>
        <position position="66"/>
    </location>
    <ligand>
        <name>substrate</name>
    </ligand>
</feature>
<evidence type="ECO:0000256" key="2">
    <source>
        <dbReference type="ARBA" id="ARBA00005967"/>
    </source>
</evidence>
<evidence type="ECO:0000313" key="25">
    <source>
        <dbReference type="EMBL" id="QCD46123.1"/>
    </source>
</evidence>
<keyword evidence="16 24" id="KW-0443">Lipid metabolism</keyword>
<evidence type="ECO:0000256" key="13">
    <source>
        <dbReference type="ARBA" id="ARBA00022840"/>
    </source>
</evidence>
<evidence type="ECO:0000256" key="14">
    <source>
        <dbReference type="ARBA" id="ARBA00022842"/>
    </source>
</evidence>
<evidence type="ECO:0000313" key="26">
    <source>
        <dbReference type="Proteomes" id="UP000502377"/>
    </source>
</evidence>